<dbReference type="Proteomes" id="UP001431783">
    <property type="component" value="Unassembled WGS sequence"/>
</dbReference>
<organism evidence="4 5">
    <name type="scientific">Henosepilachna vigintioctopunctata</name>
    <dbReference type="NCBI Taxonomy" id="420089"/>
    <lineage>
        <taxon>Eukaryota</taxon>
        <taxon>Metazoa</taxon>
        <taxon>Ecdysozoa</taxon>
        <taxon>Arthropoda</taxon>
        <taxon>Hexapoda</taxon>
        <taxon>Insecta</taxon>
        <taxon>Pterygota</taxon>
        <taxon>Neoptera</taxon>
        <taxon>Endopterygota</taxon>
        <taxon>Coleoptera</taxon>
        <taxon>Polyphaga</taxon>
        <taxon>Cucujiformia</taxon>
        <taxon>Coccinelloidea</taxon>
        <taxon>Coccinellidae</taxon>
        <taxon>Epilachninae</taxon>
        <taxon>Epilachnini</taxon>
        <taxon>Henosepilachna</taxon>
    </lineage>
</organism>
<keyword evidence="5" id="KW-1185">Reference proteome</keyword>
<evidence type="ECO:0000313" key="4">
    <source>
        <dbReference type="EMBL" id="KAK9869775.1"/>
    </source>
</evidence>
<sequence>MKLVAVLLVLTMTCAWSANTRYSNNQGQVTILEHENNIGDGNYNFAFKTSDGSHREEKAELKNHGSKDETMVVQGSYTFVATDGNTYTVNYIADENGYRASGDHIPKIDKEP</sequence>
<dbReference type="InterPro" id="IPR031311">
    <property type="entry name" value="CHIT_BIND_RR_consensus"/>
</dbReference>
<dbReference type="PRINTS" id="PR00947">
    <property type="entry name" value="CUTICLE"/>
</dbReference>
<proteinExistence type="predicted"/>
<keyword evidence="3" id="KW-0732">Signal</keyword>
<dbReference type="PROSITE" id="PS51155">
    <property type="entry name" value="CHIT_BIND_RR_2"/>
    <property type="match status" value="1"/>
</dbReference>
<feature type="chain" id="PRO_5043901121" evidence="3">
    <location>
        <begin position="18"/>
        <end position="112"/>
    </location>
</feature>
<evidence type="ECO:0000313" key="5">
    <source>
        <dbReference type="Proteomes" id="UP001431783"/>
    </source>
</evidence>
<dbReference type="InterPro" id="IPR000618">
    <property type="entry name" value="Insect_cuticle"/>
</dbReference>
<evidence type="ECO:0000256" key="3">
    <source>
        <dbReference type="SAM" id="SignalP"/>
    </source>
</evidence>
<name>A0AAW1TMB6_9CUCU</name>
<gene>
    <name evidence="4" type="ORF">WA026_003507</name>
</gene>
<evidence type="ECO:0000256" key="1">
    <source>
        <dbReference type="ARBA" id="ARBA00022460"/>
    </source>
</evidence>
<dbReference type="PROSITE" id="PS00233">
    <property type="entry name" value="CHIT_BIND_RR_1"/>
    <property type="match status" value="1"/>
</dbReference>
<dbReference type="EMBL" id="JARQZJ010000001">
    <property type="protein sequence ID" value="KAK9869775.1"/>
    <property type="molecule type" value="Genomic_DNA"/>
</dbReference>
<evidence type="ECO:0000256" key="2">
    <source>
        <dbReference type="PROSITE-ProRule" id="PRU00497"/>
    </source>
</evidence>
<comment type="caution">
    <text evidence="4">The sequence shown here is derived from an EMBL/GenBank/DDBJ whole genome shotgun (WGS) entry which is preliminary data.</text>
</comment>
<reference evidence="4 5" key="1">
    <citation type="submission" date="2023-03" db="EMBL/GenBank/DDBJ databases">
        <title>Genome insight into feeding habits of ladybird beetles.</title>
        <authorList>
            <person name="Li H.-S."/>
            <person name="Huang Y.-H."/>
            <person name="Pang H."/>
        </authorList>
    </citation>
    <scope>NUCLEOTIDE SEQUENCE [LARGE SCALE GENOMIC DNA]</scope>
    <source>
        <strain evidence="4">SYSU_2023b</strain>
        <tissue evidence="4">Whole body</tissue>
    </source>
</reference>
<dbReference type="GO" id="GO:0008010">
    <property type="term" value="F:structural constituent of chitin-based larval cuticle"/>
    <property type="evidence" value="ECO:0007669"/>
    <property type="project" value="TreeGrafter"/>
</dbReference>
<dbReference type="InterPro" id="IPR050468">
    <property type="entry name" value="Cuticle_Struct_Prot"/>
</dbReference>
<keyword evidence="1 2" id="KW-0193">Cuticle</keyword>
<feature type="signal peptide" evidence="3">
    <location>
        <begin position="1"/>
        <end position="17"/>
    </location>
</feature>
<dbReference type="GO" id="GO:0062129">
    <property type="term" value="C:chitin-based extracellular matrix"/>
    <property type="evidence" value="ECO:0007669"/>
    <property type="project" value="TreeGrafter"/>
</dbReference>
<dbReference type="Pfam" id="PF00379">
    <property type="entry name" value="Chitin_bind_4"/>
    <property type="match status" value="1"/>
</dbReference>
<protein>
    <submittedName>
        <fullName evidence="4">Uncharacterized protein</fullName>
    </submittedName>
</protein>
<dbReference type="PANTHER" id="PTHR10380:SF192">
    <property type="entry name" value="GEO02312P1"/>
    <property type="match status" value="1"/>
</dbReference>
<accession>A0AAW1TMB6</accession>
<dbReference type="AlphaFoldDB" id="A0AAW1TMB6"/>
<dbReference type="PANTHER" id="PTHR10380">
    <property type="entry name" value="CUTICLE PROTEIN"/>
    <property type="match status" value="1"/>
</dbReference>